<feature type="binding site" evidence="4">
    <location>
        <position position="108"/>
    </location>
    <ligand>
        <name>(6R)-10-formyltetrahydrofolate</name>
        <dbReference type="ChEBI" id="CHEBI:195366"/>
    </ligand>
</feature>
<evidence type="ECO:0000313" key="6">
    <source>
        <dbReference type="EMBL" id="RCH46547.1"/>
    </source>
</evidence>
<gene>
    <name evidence="4" type="primary">purN</name>
    <name evidence="6" type="ORF">C4886_01050</name>
</gene>
<dbReference type="RefSeq" id="WP_114001468.1">
    <property type="nucleotide sequence ID" value="NZ_PSQG01000001.1"/>
</dbReference>
<evidence type="ECO:0000256" key="3">
    <source>
        <dbReference type="ARBA" id="ARBA00022755"/>
    </source>
</evidence>
<sequence length="207" mass="22333">MLKIGVLVSGGGTNLQAILDAIDAGEITNAKVDIVISNNASAYALERARKHDIEAVCIAPKDYPDREAFHKALLAKLQEKEVELIVLAGYLVAIPPMMVEAYPNKIINIHPSLIPSFCGKGFYGLKVHDAVLARGVKVTGATVHFVDAGTDTGPIILQKAVKVKDGDTSKELQRRVMEKAEWKILPEAINLIANDKITVTDGIVSLK</sequence>
<dbReference type="GO" id="GO:0005829">
    <property type="term" value="C:cytosol"/>
    <property type="evidence" value="ECO:0007669"/>
    <property type="project" value="TreeGrafter"/>
</dbReference>
<feature type="binding site" evidence="4">
    <location>
        <begin position="12"/>
        <end position="14"/>
    </location>
    <ligand>
        <name>N(1)-(5-phospho-beta-D-ribosyl)glycinamide</name>
        <dbReference type="ChEBI" id="CHEBI:143788"/>
    </ligand>
</feature>
<evidence type="ECO:0000259" key="5">
    <source>
        <dbReference type="Pfam" id="PF00551"/>
    </source>
</evidence>
<comment type="catalytic activity">
    <reaction evidence="4">
        <text>N(1)-(5-phospho-beta-D-ribosyl)glycinamide + (6R)-10-formyltetrahydrofolate = N(2)-formyl-N(1)-(5-phospho-beta-D-ribosyl)glycinamide + (6S)-5,6,7,8-tetrahydrofolate + H(+)</text>
        <dbReference type="Rhea" id="RHEA:15053"/>
        <dbReference type="ChEBI" id="CHEBI:15378"/>
        <dbReference type="ChEBI" id="CHEBI:57453"/>
        <dbReference type="ChEBI" id="CHEBI:143788"/>
        <dbReference type="ChEBI" id="CHEBI:147286"/>
        <dbReference type="ChEBI" id="CHEBI:195366"/>
        <dbReference type="EC" id="2.1.2.2"/>
    </reaction>
</comment>
<name>A0A367G772_9FIRM</name>
<dbReference type="HAMAP" id="MF_01930">
    <property type="entry name" value="PurN"/>
    <property type="match status" value="1"/>
</dbReference>
<evidence type="ECO:0000256" key="2">
    <source>
        <dbReference type="ARBA" id="ARBA00022679"/>
    </source>
</evidence>
<keyword evidence="3 4" id="KW-0658">Purine biosynthesis</keyword>
<dbReference type="InterPro" id="IPR004607">
    <property type="entry name" value="GART"/>
</dbReference>
<comment type="caution">
    <text evidence="4">Lacks conserved residue(s) required for the propagation of feature annotation.</text>
</comment>
<feature type="site" description="Raises pKa of active site His" evidence="4">
    <location>
        <position position="151"/>
    </location>
</feature>
<dbReference type="Proteomes" id="UP000253208">
    <property type="component" value="Unassembled WGS sequence"/>
</dbReference>
<organism evidence="6 7">
    <name type="scientific">Blautia obeum</name>
    <dbReference type="NCBI Taxonomy" id="40520"/>
    <lineage>
        <taxon>Bacteria</taxon>
        <taxon>Bacillati</taxon>
        <taxon>Bacillota</taxon>
        <taxon>Clostridia</taxon>
        <taxon>Lachnospirales</taxon>
        <taxon>Lachnospiraceae</taxon>
        <taxon>Blautia</taxon>
    </lineage>
</organism>
<comment type="similarity">
    <text evidence="4">Belongs to the GART family.</text>
</comment>
<dbReference type="InterPro" id="IPR036477">
    <property type="entry name" value="Formyl_transf_N_sf"/>
</dbReference>
<feature type="active site" description="Proton donor" evidence="4">
    <location>
        <position position="110"/>
    </location>
</feature>
<dbReference type="AlphaFoldDB" id="A0A367G772"/>
<dbReference type="EC" id="2.1.2.2" evidence="4"/>
<dbReference type="UniPathway" id="UPA00074">
    <property type="reaction ID" value="UER00126"/>
</dbReference>
<keyword evidence="2 4" id="KW-0808">Transferase</keyword>
<dbReference type="CDD" id="cd08645">
    <property type="entry name" value="FMT_core_GART"/>
    <property type="match status" value="1"/>
</dbReference>
<dbReference type="EMBL" id="PSQG01000001">
    <property type="protein sequence ID" value="RCH46547.1"/>
    <property type="molecule type" value="Genomic_DNA"/>
</dbReference>
<evidence type="ECO:0000256" key="4">
    <source>
        <dbReference type="HAMAP-Rule" id="MF_01930"/>
    </source>
</evidence>
<reference evidence="6 7" key="1">
    <citation type="submission" date="2018-02" db="EMBL/GenBank/DDBJ databases">
        <title>Complete genome sequencing of Faecalibacterium prausnitzii strains isolated from the human gut.</title>
        <authorList>
            <person name="Fitzgerald B.C."/>
            <person name="Shkoporov A.N."/>
            <person name="Ross P.R."/>
            <person name="Hill C."/>
        </authorList>
    </citation>
    <scope>NUCLEOTIDE SEQUENCE [LARGE SCALE GENOMIC DNA]</scope>
    <source>
        <strain evidence="6 7">APC942/31-1</strain>
    </source>
</reference>
<comment type="caution">
    <text evidence="6">The sequence shown here is derived from an EMBL/GenBank/DDBJ whole genome shotgun (WGS) entry which is preliminary data.</text>
</comment>
<proteinExistence type="inferred from homology"/>
<dbReference type="PANTHER" id="PTHR43369">
    <property type="entry name" value="PHOSPHORIBOSYLGLYCINAMIDE FORMYLTRANSFERASE"/>
    <property type="match status" value="1"/>
</dbReference>
<protein>
    <recommendedName>
        <fullName evidence="4">Phosphoribosylglycinamide formyltransferase</fullName>
        <ecNumber evidence="4">2.1.2.2</ecNumber>
    </recommendedName>
    <alternativeName>
        <fullName evidence="4">5'-phosphoribosylglycinamide transformylase</fullName>
    </alternativeName>
    <alternativeName>
        <fullName evidence="4">GAR transformylase</fullName>
        <shortName evidence="4">GART</shortName>
    </alternativeName>
</protein>
<evidence type="ECO:0000256" key="1">
    <source>
        <dbReference type="ARBA" id="ARBA00005054"/>
    </source>
</evidence>
<comment type="pathway">
    <text evidence="1 4">Purine metabolism; IMP biosynthesis via de novo pathway; N(2)-formyl-N(1)-(5-phospho-D-ribosyl)glycinamide from N(1)-(5-phospho-D-ribosyl)glycinamide (10-formyl THF route): step 1/1.</text>
</comment>
<dbReference type="PANTHER" id="PTHR43369:SF2">
    <property type="entry name" value="PHOSPHORIBOSYLGLYCINAMIDE FORMYLTRANSFERASE"/>
    <property type="match status" value="1"/>
</dbReference>
<dbReference type="NCBIfam" id="TIGR00639">
    <property type="entry name" value="PurN"/>
    <property type="match status" value="1"/>
</dbReference>
<dbReference type="SUPFAM" id="SSF53328">
    <property type="entry name" value="Formyltransferase"/>
    <property type="match status" value="1"/>
</dbReference>
<dbReference type="Gene3D" id="3.40.50.170">
    <property type="entry name" value="Formyl transferase, N-terminal domain"/>
    <property type="match status" value="1"/>
</dbReference>
<feature type="domain" description="Formyl transferase N-terminal" evidence="5">
    <location>
        <begin position="3"/>
        <end position="189"/>
    </location>
</feature>
<feature type="binding site" evidence="4">
    <location>
        <position position="66"/>
    </location>
    <ligand>
        <name>(6R)-10-formyltetrahydrofolate</name>
        <dbReference type="ChEBI" id="CHEBI:195366"/>
    </ligand>
</feature>
<accession>A0A367G772</accession>
<evidence type="ECO:0000313" key="7">
    <source>
        <dbReference type="Proteomes" id="UP000253208"/>
    </source>
</evidence>
<dbReference type="Pfam" id="PF00551">
    <property type="entry name" value="Formyl_trans_N"/>
    <property type="match status" value="1"/>
</dbReference>
<dbReference type="InterPro" id="IPR002376">
    <property type="entry name" value="Formyl_transf_N"/>
</dbReference>
<dbReference type="GO" id="GO:0004644">
    <property type="term" value="F:phosphoribosylglycinamide formyltransferase activity"/>
    <property type="evidence" value="ECO:0007669"/>
    <property type="project" value="UniProtKB-UniRule"/>
</dbReference>
<dbReference type="GO" id="GO:0006189">
    <property type="term" value="P:'de novo' IMP biosynthetic process"/>
    <property type="evidence" value="ECO:0007669"/>
    <property type="project" value="UniProtKB-UniRule"/>
</dbReference>
<comment type="function">
    <text evidence="4">Catalyzes the transfer of a formyl group from 10-formyltetrahydrofolate to 5-phospho-ribosyl-glycinamide (GAR), producing 5-phospho-ribosyl-N-formylglycinamide (FGAR) and tetrahydrofolate.</text>
</comment>